<dbReference type="Proteomes" id="UP001055219">
    <property type="component" value="Unassembled WGS sequence"/>
</dbReference>
<dbReference type="GO" id="GO:0005737">
    <property type="term" value="C:cytoplasm"/>
    <property type="evidence" value="ECO:0007669"/>
    <property type="project" value="TreeGrafter"/>
</dbReference>
<dbReference type="InterPro" id="IPR001623">
    <property type="entry name" value="DnaJ_domain"/>
</dbReference>
<dbReference type="PRINTS" id="PR00625">
    <property type="entry name" value="JDOMAIN"/>
</dbReference>
<feature type="compositionally biased region" description="Low complexity" evidence="1">
    <location>
        <begin position="274"/>
        <end position="286"/>
    </location>
</feature>
<dbReference type="PANTHER" id="PTHR44029:SF1">
    <property type="entry name" value="DNAJ HOMOLOG SUBFAMILY C MEMBER 21"/>
    <property type="match status" value="1"/>
</dbReference>
<evidence type="ECO:0000313" key="4">
    <source>
        <dbReference type="Proteomes" id="UP001055219"/>
    </source>
</evidence>
<evidence type="ECO:0000259" key="2">
    <source>
        <dbReference type="PROSITE" id="PS50076"/>
    </source>
</evidence>
<name>A0A9P9Y7U8_9HYPO</name>
<proteinExistence type="predicted"/>
<organism evidence="3 4">
    <name type="scientific">Emericellopsis cladophorae</name>
    <dbReference type="NCBI Taxonomy" id="2686198"/>
    <lineage>
        <taxon>Eukaryota</taxon>
        <taxon>Fungi</taxon>
        <taxon>Dikarya</taxon>
        <taxon>Ascomycota</taxon>
        <taxon>Pezizomycotina</taxon>
        <taxon>Sordariomycetes</taxon>
        <taxon>Hypocreomycetidae</taxon>
        <taxon>Hypocreales</taxon>
        <taxon>Bionectriaceae</taxon>
        <taxon>Emericellopsis</taxon>
    </lineage>
</organism>
<dbReference type="InterPro" id="IPR051964">
    <property type="entry name" value="Chaperone_stress_response"/>
</dbReference>
<evidence type="ECO:0000256" key="1">
    <source>
        <dbReference type="SAM" id="MobiDB-lite"/>
    </source>
</evidence>
<keyword evidence="4" id="KW-1185">Reference proteome</keyword>
<dbReference type="EMBL" id="JAGIXG020000002">
    <property type="protein sequence ID" value="KAI6785142.1"/>
    <property type="molecule type" value="Genomic_DNA"/>
</dbReference>
<dbReference type="PANTHER" id="PTHR44029">
    <property type="entry name" value="DNAJ HOMOLOG SUBFAMILY C MEMBER 21"/>
    <property type="match status" value="1"/>
</dbReference>
<dbReference type="Gene3D" id="1.10.287.110">
    <property type="entry name" value="DnaJ domain"/>
    <property type="match status" value="1"/>
</dbReference>
<dbReference type="AlphaFoldDB" id="A0A9P9Y7U8"/>
<dbReference type="OrthoDB" id="10250354at2759"/>
<reference evidence="3" key="1">
    <citation type="journal article" date="2021" name="J Fungi (Basel)">
        <title>Genomic and Metabolomic Analyses of the Marine Fungus Emericellopsis cladophorae: Insights into Saltwater Adaptability Mechanisms and Its Biosynthetic Potential.</title>
        <authorList>
            <person name="Goncalves M.F.M."/>
            <person name="Hilario S."/>
            <person name="Van de Peer Y."/>
            <person name="Esteves A.C."/>
            <person name="Alves A."/>
        </authorList>
    </citation>
    <scope>NUCLEOTIDE SEQUENCE</scope>
    <source>
        <strain evidence="3">MUM 19.33</strain>
    </source>
</reference>
<reference evidence="3" key="2">
    <citation type="submission" date="2022-07" db="EMBL/GenBank/DDBJ databases">
        <authorList>
            <person name="Goncalves M.F.M."/>
            <person name="Hilario S."/>
            <person name="Van De Peer Y."/>
            <person name="Esteves A.C."/>
            <person name="Alves A."/>
        </authorList>
    </citation>
    <scope>NUCLEOTIDE SEQUENCE</scope>
    <source>
        <strain evidence="3">MUM 19.33</strain>
    </source>
</reference>
<feature type="region of interest" description="Disordered" evidence="1">
    <location>
        <begin position="61"/>
        <end position="447"/>
    </location>
</feature>
<feature type="domain" description="J" evidence="2">
    <location>
        <begin position="6"/>
        <end position="72"/>
    </location>
</feature>
<feature type="compositionally biased region" description="Polar residues" evidence="1">
    <location>
        <begin position="209"/>
        <end position="263"/>
    </location>
</feature>
<dbReference type="InterPro" id="IPR036869">
    <property type="entry name" value="J_dom_sf"/>
</dbReference>
<comment type="caution">
    <text evidence="3">The sequence shown here is derived from an EMBL/GenBank/DDBJ whole genome shotgun (WGS) entry which is preliminary data.</text>
</comment>
<evidence type="ECO:0000313" key="3">
    <source>
        <dbReference type="EMBL" id="KAI6785142.1"/>
    </source>
</evidence>
<feature type="compositionally biased region" description="Basic and acidic residues" evidence="1">
    <location>
        <begin position="428"/>
        <end position="438"/>
    </location>
</feature>
<dbReference type="SMART" id="SM00271">
    <property type="entry name" value="DnaJ"/>
    <property type="match status" value="1"/>
</dbReference>
<sequence>MVAPRDYYADLDLPPTAEAADIKKQYRKLALKYHPDRNPGREQEVNAQFLIIQTAHDILTNPSERANTRPSAAPPPTPPRTESARQRQQAAFGNRKTGYQPHASAFGDEPPVSNSNYTTRPDPSRTVPPRPTEEWEQPETQRTERPMPPPRMPDPLSQFRDNSGMDGRQSSPYMAHSGEKTNPFDVDTSQGAPKVPPKEPHTKARASSAPRSQESPAPSPTEQKANGSQRPSIFSLSEETLPTTAPTQNFARKSADSINTSFTNEDKGQWQFNAGAQPAPASAAPSEDSFTHQQQAEQPPEIPRKEPVGAPETKATPANEPFNPEGWSAQSWNETFAPPSRTNSNPSPLKASRANSRRTNPAKSKEGSTAKEAILVDSDEDEISFIGRGTRPSVASTGSPQAMDIDPPPVTGTATQGPRIVNVQPSRPEWRTDEHDGLPKGVGTTATRESHLRNAEPNLNGAGSEDSAEFQANLADLRNVAPFANADGTGLHSFGSMKDNLPFESKASETIPLEPKPVQTQPLVFPDAPLAPRPPPTMAVPGMPTNNGTWERYVGDFAEYLQKWEDFTGQVTDHFAARKTQIMGLRKEKGYGFLGARSDTDCLEYLKSVQQDNDVRSRWSAACDEHEQRLREFIACREKVR</sequence>
<feature type="compositionally biased region" description="Polar residues" evidence="1">
    <location>
        <begin position="328"/>
        <end position="362"/>
    </location>
</feature>
<dbReference type="RefSeq" id="XP_051365998.1">
    <property type="nucleotide sequence ID" value="XM_051507298.1"/>
</dbReference>
<dbReference type="GeneID" id="75833261"/>
<dbReference type="Pfam" id="PF00226">
    <property type="entry name" value="DnaJ"/>
    <property type="match status" value="1"/>
</dbReference>
<dbReference type="SUPFAM" id="SSF46565">
    <property type="entry name" value="Chaperone J-domain"/>
    <property type="match status" value="1"/>
</dbReference>
<feature type="compositionally biased region" description="Polar residues" evidence="1">
    <location>
        <begin position="112"/>
        <end position="121"/>
    </location>
</feature>
<accession>A0A9P9Y7U8</accession>
<gene>
    <name evidence="3" type="ORF">J7T54_006784</name>
</gene>
<protein>
    <submittedName>
        <fullName evidence="3">Chaperone protein-like protein</fullName>
    </submittedName>
</protein>
<dbReference type="PROSITE" id="PS50076">
    <property type="entry name" value="DNAJ_2"/>
    <property type="match status" value="1"/>
</dbReference>
<dbReference type="CDD" id="cd06257">
    <property type="entry name" value="DnaJ"/>
    <property type="match status" value="1"/>
</dbReference>